<dbReference type="Proteomes" id="UP000887159">
    <property type="component" value="Unassembled WGS sequence"/>
</dbReference>
<protein>
    <submittedName>
        <fullName evidence="1">Uncharacterized protein</fullName>
    </submittedName>
</protein>
<reference evidence="1" key="1">
    <citation type="submission" date="2020-08" db="EMBL/GenBank/DDBJ databases">
        <title>Multicomponent nature underlies the extraordinary mechanical properties of spider dragline silk.</title>
        <authorList>
            <person name="Kono N."/>
            <person name="Nakamura H."/>
            <person name="Mori M."/>
            <person name="Yoshida Y."/>
            <person name="Ohtoshi R."/>
            <person name="Malay A.D."/>
            <person name="Moran D.A.P."/>
            <person name="Tomita M."/>
            <person name="Numata K."/>
            <person name="Arakawa K."/>
        </authorList>
    </citation>
    <scope>NUCLEOTIDE SEQUENCE</scope>
</reference>
<comment type="caution">
    <text evidence="1">The sequence shown here is derived from an EMBL/GenBank/DDBJ whole genome shotgun (WGS) entry which is preliminary data.</text>
</comment>
<name>A0A8X6T769_TRICX</name>
<sequence length="131" mass="14997">MRCFLGVPNCEKYRIQVSFVPACGINDDLFACIRSAVFPDFQVSSVRVPECSCVVLYKFEDVDPTVKDARRLIWLRSLISRECTATCSNSMECRPSDTIIYPSVRQNFKEDGNFGISNGQISLRFRDRRHS</sequence>
<keyword evidence="2" id="KW-1185">Reference proteome</keyword>
<dbReference type="EMBL" id="BMAU01021355">
    <property type="protein sequence ID" value="GFY20328.1"/>
    <property type="molecule type" value="Genomic_DNA"/>
</dbReference>
<evidence type="ECO:0000313" key="1">
    <source>
        <dbReference type="EMBL" id="GFY20328.1"/>
    </source>
</evidence>
<accession>A0A8X6T769</accession>
<proteinExistence type="predicted"/>
<gene>
    <name evidence="1" type="ORF">TNCV_209601</name>
</gene>
<organism evidence="1 2">
    <name type="scientific">Trichonephila clavipes</name>
    <name type="common">Golden silk orbweaver</name>
    <name type="synonym">Nephila clavipes</name>
    <dbReference type="NCBI Taxonomy" id="2585209"/>
    <lineage>
        <taxon>Eukaryota</taxon>
        <taxon>Metazoa</taxon>
        <taxon>Ecdysozoa</taxon>
        <taxon>Arthropoda</taxon>
        <taxon>Chelicerata</taxon>
        <taxon>Arachnida</taxon>
        <taxon>Araneae</taxon>
        <taxon>Araneomorphae</taxon>
        <taxon>Entelegynae</taxon>
        <taxon>Araneoidea</taxon>
        <taxon>Nephilidae</taxon>
        <taxon>Trichonephila</taxon>
    </lineage>
</organism>
<dbReference type="AlphaFoldDB" id="A0A8X6T769"/>
<evidence type="ECO:0000313" key="2">
    <source>
        <dbReference type="Proteomes" id="UP000887159"/>
    </source>
</evidence>